<evidence type="ECO:0000259" key="1">
    <source>
        <dbReference type="Pfam" id="PF07734"/>
    </source>
</evidence>
<sequence length="311" mass="36744">MEMDFKVCSVRFDLFKDEDKDKDDRGMVDLSVKHVALFDQVEICKVFYCKGLLLCVLKDISSLVAWNPYLGQTRWIKPRETFHRNDRYALGYDKKNRSHKILKFLDDGHPRNKFDYMFGYEIYDFSSDSWRVLDEKVEIGVDDIDLEFSEFENFLDRLAVPFHSYIDETVSLACVREEQLAVLYQRWDTLLEVMQIWVTTKIDPNSVSWSRFLKVDMNPLSGFQFFYRAASFFIDEEKKVAVVFDFDSSDNSNKTVRYNAAYIVGVDGYFKSVCLGEARDRWCRPLVCSSSYLPSLVQINNQRRKRKKRDV</sequence>
<keyword evidence="3" id="KW-1185">Reference proteome</keyword>
<protein>
    <recommendedName>
        <fullName evidence="1">F-box associated beta-propeller type 1 domain-containing protein</fullName>
    </recommendedName>
</protein>
<evidence type="ECO:0000313" key="2">
    <source>
        <dbReference type="EMBL" id="CAA7036334.1"/>
    </source>
</evidence>
<gene>
    <name evidence="2" type="ORF">MERR_LOCUS23569</name>
</gene>
<dbReference type="NCBIfam" id="TIGR01640">
    <property type="entry name" value="F_box_assoc_1"/>
    <property type="match status" value="1"/>
</dbReference>
<dbReference type="OrthoDB" id="1024044at2759"/>
<proteinExistence type="predicted"/>
<organism evidence="2 3">
    <name type="scientific">Microthlaspi erraticum</name>
    <dbReference type="NCBI Taxonomy" id="1685480"/>
    <lineage>
        <taxon>Eukaryota</taxon>
        <taxon>Viridiplantae</taxon>
        <taxon>Streptophyta</taxon>
        <taxon>Embryophyta</taxon>
        <taxon>Tracheophyta</taxon>
        <taxon>Spermatophyta</taxon>
        <taxon>Magnoliopsida</taxon>
        <taxon>eudicotyledons</taxon>
        <taxon>Gunneridae</taxon>
        <taxon>Pentapetalae</taxon>
        <taxon>rosids</taxon>
        <taxon>malvids</taxon>
        <taxon>Brassicales</taxon>
        <taxon>Brassicaceae</taxon>
        <taxon>Coluteocarpeae</taxon>
        <taxon>Microthlaspi</taxon>
    </lineage>
</organism>
<name>A0A6D2J4F2_9BRAS</name>
<feature type="domain" description="F-box associated beta-propeller type 1" evidence="1">
    <location>
        <begin position="152"/>
        <end position="299"/>
    </location>
</feature>
<dbReference type="EMBL" id="CACVBM020001163">
    <property type="protein sequence ID" value="CAA7036334.1"/>
    <property type="molecule type" value="Genomic_DNA"/>
</dbReference>
<reference evidence="2" key="1">
    <citation type="submission" date="2020-01" db="EMBL/GenBank/DDBJ databases">
        <authorList>
            <person name="Mishra B."/>
        </authorList>
    </citation>
    <scope>NUCLEOTIDE SEQUENCE [LARGE SCALE GENOMIC DNA]</scope>
</reference>
<evidence type="ECO:0000313" key="3">
    <source>
        <dbReference type="Proteomes" id="UP000467841"/>
    </source>
</evidence>
<feature type="domain" description="F-box associated beta-propeller type 1" evidence="1">
    <location>
        <begin position="1"/>
        <end position="138"/>
    </location>
</feature>
<comment type="caution">
    <text evidence="2">The sequence shown here is derived from an EMBL/GenBank/DDBJ whole genome shotgun (WGS) entry which is preliminary data.</text>
</comment>
<accession>A0A6D2J4F2</accession>
<dbReference type="Pfam" id="PF07734">
    <property type="entry name" value="FBA_1"/>
    <property type="match status" value="2"/>
</dbReference>
<dbReference type="InterPro" id="IPR017451">
    <property type="entry name" value="F-box-assoc_interact_dom"/>
</dbReference>
<dbReference type="AlphaFoldDB" id="A0A6D2J4F2"/>
<dbReference type="Proteomes" id="UP000467841">
    <property type="component" value="Unassembled WGS sequence"/>
</dbReference>
<dbReference type="InterPro" id="IPR006527">
    <property type="entry name" value="F-box-assoc_dom_typ1"/>
</dbReference>